<evidence type="ECO:0000256" key="3">
    <source>
        <dbReference type="ARBA" id="ARBA00022777"/>
    </source>
</evidence>
<sequence>MKIRLPVLVKEEPKLVYHNEIRYVLKVLNRPLYQARDTDVFLKELENIKYFAGVSNIVQAAGVAVSTNHYMTSSRSDGPLVVTGILLEAYSGGSLRQILLENRVTQYPWKQWPVQIGTALNRFHKAKKTHMDIKSLNVVIDSEGNAVIIDISGIGGTTRSWCSPEIKNESSPFDLPFEQRRLNDVWAYGKLLSKIGLHTGDDPFATTLKQVADCLMNDYCQTRMSLTRAISRLEYIEVQDRLILPATYPFD</sequence>
<dbReference type="RefSeq" id="XP_025472925.1">
    <property type="nucleotide sequence ID" value="XM_025613026.1"/>
</dbReference>
<dbReference type="InterPro" id="IPR011009">
    <property type="entry name" value="Kinase-like_dom_sf"/>
</dbReference>
<dbReference type="SUPFAM" id="SSF56112">
    <property type="entry name" value="Protein kinase-like (PK-like)"/>
    <property type="match status" value="1"/>
</dbReference>
<evidence type="ECO:0000259" key="5">
    <source>
        <dbReference type="PROSITE" id="PS50011"/>
    </source>
</evidence>
<protein>
    <recommendedName>
        <fullName evidence="5">Protein kinase domain-containing protein</fullName>
    </recommendedName>
</protein>
<dbReference type="PROSITE" id="PS50011">
    <property type="entry name" value="PROTEIN_KINASE_DOM"/>
    <property type="match status" value="1"/>
</dbReference>
<dbReference type="Gene3D" id="1.10.510.10">
    <property type="entry name" value="Transferase(Phosphotransferase) domain 1"/>
    <property type="match status" value="1"/>
</dbReference>
<dbReference type="PANTHER" id="PTHR44329:SF288">
    <property type="entry name" value="MITOGEN-ACTIVATED PROTEIN KINASE KINASE KINASE 20"/>
    <property type="match status" value="1"/>
</dbReference>
<gene>
    <name evidence="6" type="ORF">BO94DRAFT_541012</name>
</gene>
<name>A0A317XC00_9EURO</name>
<keyword evidence="7" id="KW-1185">Reference proteome</keyword>
<reference evidence="6 7" key="1">
    <citation type="submission" date="2016-12" db="EMBL/GenBank/DDBJ databases">
        <title>The genomes of Aspergillus section Nigri reveals drivers in fungal speciation.</title>
        <authorList>
            <consortium name="DOE Joint Genome Institute"/>
            <person name="Vesth T.C."/>
            <person name="Nybo J."/>
            <person name="Theobald S."/>
            <person name="Brandl J."/>
            <person name="Frisvad J.C."/>
            <person name="Nielsen K.F."/>
            <person name="Lyhne E.K."/>
            <person name="Kogle M.E."/>
            <person name="Kuo A."/>
            <person name="Riley R."/>
            <person name="Clum A."/>
            <person name="Nolan M."/>
            <person name="Lipzen A."/>
            <person name="Salamov A."/>
            <person name="Henrissat B."/>
            <person name="Wiebenga A."/>
            <person name="De Vries R.P."/>
            <person name="Grigoriev I.V."/>
            <person name="Mortensen U.H."/>
            <person name="Andersen M.R."/>
            <person name="Baker S.E."/>
        </authorList>
    </citation>
    <scope>NUCLEOTIDE SEQUENCE [LARGE SCALE GENOMIC DNA]</scope>
    <source>
        <strain evidence="6 7">CBS 115572</strain>
    </source>
</reference>
<dbReference type="PANTHER" id="PTHR44329">
    <property type="entry name" value="SERINE/THREONINE-PROTEIN KINASE TNNI3K-RELATED"/>
    <property type="match status" value="1"/>
</dbReference>
<dbReference type="Pfam" id="PF00069">
    <property type="entry name" value="Pkinase"/>
    <property type="match status" value="1"/>
</dbReference>
<keyword evidence="2" id="KW-0547">Nucleotide-binding</keyword>
<accession>A0A317XC00</accession>
<dbReference type="AlphaFoldDB" id="A0A317XC00"/>
<feature type="domain" description="Protein kinase" evidence="5">
    <location>
        <begin position="1"/>
        <end position="251"/>
    </location>
</feature>
<keyword evidence="1" id="KW-0808">Transferase</keyword>
<organism evidence="6 7">
    <name type="scientific">Aspergillus sclerotioniger CBS 115572</name>
    <dbReference type="NCBI Taxonomy" id="1450535"/>
    <lineage>
        <taxon>Eukaryota</taxon>
        <taxon>Fungi</taxon>
        <taxon>Dikarya</taxon>
        <taxon>Ascomycota</taxon>
        <taxon>Pezizomycotina</taxon>
        <taxon>Eurotiomycetes</taxon>
        <taxon>Eurotiomycetidae</taxon>
        <taxon>Eurotiales</taxon>
        <taxon>Aspergillaceae</taxon>
        <taxon>Aspergillus</taxon>
        <taxon>Aspergillus subgen. Circumdati</taxon>
    </lineage>
</organism>
<evidence type="ECO:0000256" key="1">
    <source>
        <dbReference type="ARBA" id="ARBA00022679"/>
    </source>
</evidence>
<dbReference type="STRING" id="1450535.A0A317XC00"/>
<keyword evidence="4" id="KW-0067">ATP-binding</keyword>
<dbReference type="GO" id="GO:0005524">
    <property type="term" value="F:ATP binding"/>
    <property type="evidence" value="ECO:0007669"/>
    <property type="project" value="UniProtKB-KW"/>
</dbReference>
<dbReference type="InterPro" id="IPR051681">
    <property type="entry name" value="Ser/Thr_Kinases-Pseudokinases"/>
</dbReference>
<proteinExistence type="predicted"/>
<evidence type="ECO:0000313" key="7">
    <source>
        <dbReference type="Proteomes" id="UP000246702"/>
    </source>
</evidence>
<dbReference type="GeneID" id="37115169"/>
<evidence type="ECO:0000313" key="6">
    <source>
        <dbReference type="EMBL" id="PWY96164.1"/>
    </source>
</evidence>
<dbReference type="Gene3D" id="3.30.200.20">
    <property type="entry name" value="Phosphorylase Kinase, domain 1"/>
    <property type="match status" value="1"/>
</dbReference>
<dbReference type="EMBL" id="MSFK01000001">
    <property type="protein sequence ID" value="PWY96164.1"/>
    <property type="molecule type" value="Genomic_DNA"/>
</dbReference>
<dbReference type="Proteomes" id="UP000246702">
    <property type="component" value="Unassembled WGS sequence"/>
</dbReference>
<dbReference type="OrthoDB" id="4062651at2759"/>
<comment type="caution">
    <text evidence="6">The sequence shown here is derived from an EMBL/GenBank/DDBJ whole genome shotgun (WGS) entry which is preliminary data.</text>
</comment>
<evidence type="ECO:0000256" key="2">
    <source>
        <dbReference type="ARBA" id="ARBA00022741"/>
    </source>
</evidence>
<dbReference type="GO" id="GO:0004674">
    <property type="term" value="F:protein serine/threonine kinase activity"/>
    <property type="evidence" value="ECO:0007669"/>
    <property type="project" value="TreeGrafter"/>
</dbReference>
<keyword evidence="3" id="KW-0418">Kinase</keyword>
<dbReference type="InterPro" id="IPR000719">
    <property type="entry name" value="Prot_kinase_dom"/>
</dbReference>
<dbReference type="SMART" id="SM00220">
    <property type="entry name" value="S_TKc"/>
    <property type="match status" value="1"/>
</dbReference>
<evidence type="ECO:0000256" key="4">
    <source>
        <dbReference type="ARBA" id="ARBA00022840"/>
    </source>
</evidence>